<dbReference type="Gene3D" id="3.30.342.10">
    <property type="entry name" value="DNA Polymerase, chain B, domain 1"/>
    <property type="match status" value="1"/>
</dbReference>
<feature type="domain" description="DNA polymerase zeta catalytic subunit N-terminal" evidence="4">
    <location>
        <begin position="23"/>
        <end position="76"/>
    </location>
</feature>
<dbReference type="PANTHER" id="PTHR45812:SF1">
    <property type="entry name" value="DNA POLYMERASE ZETA CATALYTIC SUBUNIT"/>
    <property type="match status" value="1"/>
</dbReference>
<evidence type="ECO:0000259" key="3">
    <source>
        <dbReference type="Pfam" id="PF24055"/>
    </source>
</evidence>
<dbReference type="RefSeq" id="XP_014677609.1">
    <property type="nucleotide sequence ID" value="XM_014822123.1"/>
</dbReference>
<dbReference type="Proteomes" id="UP000695022">
    <property type="component" value="Unplaced"/>
</dbReference>
<feature type="region of interest" description="Disordered" evidence="2">
    <location>
        <begin position="213"/>
        <end position="236"/>
    </location>
</feature>
<evidence type="ECO:0000313" key="5">
    <source>
        <dbReference type="Proteomes" id="UP000695022"/>
    </source>
</evidence>
<proteinExistence type="predicted"/>
<reference evidence="6" key="1">
    <citation type="submission" date="2025-08" db="UniProtKB">
        <authorList>
            <consortium name="RefSeq"/>
        </authorList>
    </citation>
    <scope>IDENTIFICATION</scope>
</reference>
<name>A0ABM1EZI8_PRICU</name>
<dbReference type="InterPro" id="IPR056435">
    <property type="entry name" value="DPOD/Z_N"/>
</dbReference>
<dbReference type="Pfam" id="PF24065">
    <property type="entry name" value="REV3_N"/>
    <property type="match status" value="1"/>
</dbReference>
<evidence type="ECO:0000313" key="6">
    <source>
        <dbReference type="RefSeq" id="XP_014677609.1"/>
    </source>
</evidence>
<gene>
    <name evidence="6" type="primary">LOC106817459</name>
</gene>
<dbReference type="SUPFAM" id="SSF53098">
    <property type="entry name" value="Ribonuclease H-like"/>
    <property type="match status" value="1"/>
</dbReference>
<feature type="domain" description="DNA polymerase delta/zeta catalytic subunit N-terminal" evidence="3">
    <location>
        <begin position="77"/>
        <end position="155"/>
    </location>
</feature>
<accession>A0ABM1EZI8</accession>
<evidence type="ECO:0000259" key="4">
    <source>
        <dbReference type="Pfam" id="PF24065"/>
    </source>
</evidence>
<organism evidence="5 6">
    <name type="scientific">Priapulus caudatus</name>
    <name type="common">Priapulid worm</name>
    <dbReference type="NCBI Taxonomy" id="37621"/>
    <lineage>
        <taxon>Eukaryota</taxon>
        <taxon>Metazoa</taxon>
        <taxon>Ecdysozoa</taxon>
        <taxon>Scalidophora</taxon>
        <taxon>Priapulida</taxon>
        <taxon>Priapulimorpha</taxon>
        <taxon>Priapulimorphida</taxon>
        <taxon>Priapulidae</taxon>
        <taxon>Priapulus</taxon>
    </lineage>
</organism>
<protein>
    <submittedName>
        <fullName evidence="6">DNA polymerase zeta catalytic subunit-like</fullName>
    </submittedName>
</protein>
<dbReference type="GeneID" id="106817459"/>
<dbReference type="InterPro" id="IPR030559">
    <property type="entry name" value="PolZ_Rev3"/>
</dbReference>
<comment type="catalytic activity">
    <reaction evidence="1">
        <text>DNA(n) + a 2'-deoxyribonucleoside 5'-triphosphate = DNA(n+1) + diphosphate</text>
        <dbReference type="Rhea" id="RHEA:22508"/>
        <dbReference type="Rhea" id="RHEA-COMP:17339"/>
        <dbReference type="Rhea" id="RHEA-COMP:17340"/>
        <dbReference type="ChEBI" id="CHEBI:33019"/>
        <dbReference type="ChEBI" id="CHEBI:61560"/>
        <dbReference type="ChEBI" id="CHEBI:173112"/>
        <dbReference type="EC" id="2.7.7.7"/>
    </reaction>
</comment>
<sequence length="236" mass="25754">MHSDNETAVTTRDGLLSPPPPAFSVRIVTTDHYMAPPVAGLDVCYSDFRRSEVFRVPIARIFGSTPAGQKTCLHLHGIFPYICVPAGVVPDGAGNRHLHQMAAGIDRALNSALGKPGAQTQHVYKISIVLGMPFYGYHGSECPFMKIYFYNPGMLKRAAELLAAGAINNRTYQPHQAHFTFSMQYFVDYNLYGMNLVRLGRVRFRRALADGNAVPTARGDDSAHPLSGDTTAPTGT</sequence>
<dbReference type="PANTHER" id="PTHR45812">
    <property type="entry name" value="DNA POLYMERASE ZETA CATALYTIC SUBUNIT"/>
    <property type="match status" value="1"/>
</dbReference>
<evidence type="ECO:0000256" key="1">
    <source>
        <dbReference type="ARBA" id="ARBA00049244"/>
    </source>
</evidence>
<evidence type="ECO:0000256" key="2">
    <source>
        <dbReference type="SAM" id="MobiDB-lite"/>
    </source>
</evidence>
<keyword evidence="5" id="KW-1185">Reference proteome</keyword>
<dbReference type="InterPro" id="IPR012337">
    <property type="entry name" value="RNaseH-like_sf"/>
</dbReference>
<dbReference type="InterPro" id="IPR056447">
    <property type="entry name" value="REV3_N"/>
</dbReference>
<dbReference type="Pfam" id="PF24055">
    <property type="entry name" value="POL3_N"/>
    <property type="match status" value="1"/>
</dbReference>